<name>A0A225ARD9_TALAT</name>
<dbReference type="GO" id="GO:0000398">
    <property type="term" value="P:mRNA splicing, via spliceosome"/>
    <property type="evidence" value="ECO:0007669"/>
    <property type="project" value="TreeGrafter"/>
</dbReference>
<dbReference type="RefSeq" id="XP_020124272.1">
    <property type="nucleotide sequence ID" value="XM_020260129.1"/>
</dbReference>
<protein>
    <submittedName>
        <fullName evidence="4">Nuclear distribution protein nudF 2</fullName>
    </submittedName>
</protein>
<dbReference type="InterPro" id="IPR037190">
    <property type="entry name" value="LIS1_N"/>
</dbReference>
<evidence type="ECO:0000256" key="1">
    <source>
        <dbReference type="ARBA" id="ARBA00022574"/>
    </source>
</evidence>
<dbReference type="PRINTS" id="PR00320">
    <property type="entry name" value="GPROTEINBRPT"/>
</dbReference>
<dbReference type="PROSITE" id="PS50082">
    <property type="entry name" value="WD_REPEATS_2"/>
    <property type="match status" value="3"/>
</dbReference>
<keyword evidence="2" id="KW-0677">Repeat</keyword>
<evidence type="ECO:0000256" key="2">
    <source>
        <dbReference type="ARBA" id="ARBA00022737"/>
    </source>
</evidence>
<dbReference type="SUPFAM" id="SSF109925">
    <property type="entry name" value="Lissencephaly-1 protein (Lis-1, PAF-AH alpha) N-terminal domain"/>
    <property type="match status" value="1"/>
</dbReference>
<keyword evidence="5" id="KW-1185">Reference proteome</keyword>
<accession>A0A225ARD9</accession>
<sequence length="328" mass="36353">MIAYLSSIDASPGSVATLREELQIGDSFDDATCKKYKGLLEKKWTGIARLQKKVQVPMAVRHGNRDQRATTFIVFLQAAKTPKIGFLDRHRRVRLNRIEALLHTSHSTPSSNHSPLALRIVQSRYRTGNWIRDVSPSFDGKWLAAGGRDQAVTVWEISSAEQKAALLGYENFIECCVFALLASYGHLAALAGLKKPPPASSSSEFIATGGRDKTIRLWDARGRLIKTLVGHDNWVRGLVFHPNGKHLIRVADDKTIRCWDLSQEGRLVKTIDNAHDHFVTCIRCGPSPRNETETTNGTTNMGATKSKFQCVIATGAQIHAYGSLHRLS</sequence>
<dbReference type="InterPro" id="IPR001680">
    <property type="entry name" value="WD40_rpt"/>
</dbReference>
<feature type="repeat" description="WD" evidence="3">
    <location>
        <begin position="228"/>
        <end position="269"/>
    </location>
</feature>
<dbReference type="AlphaFoldDB" id="A0A225ARD9"/>
<comment type="caution">
    <text evidence="4">The sequence shown here is derived from an EMBL/GenBank/DDBJ whole genome shotgun (WGS) entry which is preliminary data.</text>
</comment>
<dbReference type="InterPro" id="IPR015943">
    <property type="entry name" value="WD40/YVTN_repeat-like_dom_sf"/>
</dbReference>
<dbReference type="GO" id="GO:0030621">
    <property type="term" value="F:U4 snRNA binding"/>
    <property type="evidence" value="ECO:0007669"/>
    <property type="project" value="TreeGrafter"/>
</dbReference>
<reference evidence="4 5" key="1">
    <citation type="submission" date="2015-06" db="EMBL/GenBank/DDBJ databases">
        <title>Talaromyces atroroseus IBT 11181 draft genome.</title>
        <authorList>
            <person name="Rasmussen K.B."/>
            <person name="Rasmussen S."/>
            <person name="Petersen B."/>
            <person name="Sicheritz-Ponten T."/>
            <person name="Mortensen U.H."/>
            <person name="Thrane U."/>
        </authorList>
    </citation>
    <scope>NUCLEOTIDE SEQUENCE [LARGE SCALE GENOMIC DNA]</scope>
    <source>
        <strain evidence="4 5">IBT 11181</strain>
    </source>
</reference>
<evidence type="ECO:0000313" key="4">
    <source>
        <dbReference type="EMBL" id="OKL64151.1"/>
    </source>
</evidence>
<dbReference type="GeneID" id="31000089"/>
<feature type="repeat" description="WD" evidence="3">
    <location>
        <begin position="200"/>
        <end position="219"/>
    </location>
</feature>
<keyword evidence="1 3" id="KW-0853">WD repeat</keyword>
<gene>
    <name evidence="4" type="ORF">UA08_00334</name>
</gene>
<evidence type="ECO:0000313" key="5">
    <source>
        <dbReference type="Proteomes" id="UP000214365"/>
    </source>
</evidence>
<dbReference type="PANTHER" id="PTHR19846">
    <property type="entry name" value="WD40 REPEAT PROTEIN"/>
    <property type="match status" value="1"/>
</dbReference>
<dbReference type="Proteomes" id="UP000214365">
    <property type="component" value="Unassembled WGS sequence"/>
</dbReference>
<dbReference type="PROSITE" id="PS50294">
    <property type="entry name" value="WD_REPEATS_REGION"/>
    <property type="match status" value="1"/>
</dbReference>
<dbReference type="Gene3D" id="2.130.10.10">
    <property type="entry name" value="YVTN repeat-like/Quinoprotein amine dehydrogenase"/>
    <property type="match status" value="1"/>
</dbReference>
<dbReference type="InterPro" id="IPR036322">
    <property type="entry name" value="WD40_repeat_dom_sf"/>
</dbReference>
<dbReference type="OrthoDB" id="10264588at2759"/>
<dbReference type="SMART" id="SM00320">
    <property type="entry name" value="WD40"/>
    <property type="match status" value="3"/>
</dbReference>
<feature type="repeat" description="WD" evidence="3">
    <location>
        <begin position="131"/>
        <end position="165"/>
    </location>
</feature>
<organism evidence="4 5">
    <name type="scientific">Talaromyces atroroseus</name>
    <dbReference type="NCBI Taxonomy" id="1441469"/>
    <lineage>
        <taxon>Eukaryota</taxon>
        <taxon>Fungi</taxon>
        <taxon>Dikarya</taxon>
        <taxon>Ascomycota</taxon>
        <taxon>Pezizomycotina</taxon>
        <taxon>Eurotiomycetes</taxon>
        <taxon>Eurotiomycetidae</taxon>
        <taxon>Eurotiales</taxon>
        <taxon>Trichocomaceae</taxon>
        <taxon>Talaromyces</taxon>
        <taxon>Talaromyces sect. Trachyspermi</taxon>
    </lineage>
</organism>
<dbReference type="InterPro" id="IPR020472">
    <property type="entry name" value="WD40_PAC1"/>
</dbReference>
<dbReference type="GO" id="GO:0017070">
    <property type="term" value="F:U6 snRNA binding"/>
    <property type="evidence" value="ECO:0007669"/>
    <property type="project" value="TreeGrafter"/>
</dbReference>
<dbReference type="STRING" id="1441469.A0A225ARD9"/>
<proteinExistence type="predicted"/>
<dbReference type="GO" id="GO:0046540">
    <property type="term" value="C:U4/U6 x U5 tri-snRNP complex"/>
    <property type="evidence" value="ECO:0007669"/>
    <property type="project" value="TreeGrafter"/>
</dbReference>
<evidence type="ECO:0000256" key="3">
    <source>
        <dbReference type="PROSITE-ProRule" id="PRU00221"/>
    </source>
</evidence>
<dbReference type="Pfam" id="PF00400">
    <property type="entry name" value="WD40"/>
    <property type="match status" value="3"/>
</dbReference>
<dbReference type="PANTHER" id="PTHR19846:SF0">
    <property type="entry name" value="PRE-MRNA PROCESSING FACTOR 4"/>
    <property type="match status" value="1"/>
</dbReference>
<dbReference type="Gene3D" id="1.20.960.30">
    <property type="match status" value="1"/>
</dbReference>
<dbReference type="SUPFAM" id="SSF50978">
    <property type="entry name" value="WD40 repeat-like"/>
    <property type="match status" value="1"/>
</dbReference>
<dbReference type="EMBL" id="LFMY01000001">
    <property type="protein sequence ID" value="OKL64151.1"/>
    <property type="molecule type" value="Genomic_DNA"/>
</dbReference>